<dbReference type="AlphaFoldDB" id="A0AAD7ZV89"/>
<comment type="caution">
    <text evidence="1">The sequence shown here is derived from an EMBL/GenBank/DDBJ whole genome shotgun (WGS) entry which is preliminary data.</text>
</comment>
<evidence type="ECO:0000313" key="2">
    <source>
        <dbReference type="Proteomes" id="UP001233999"/>
    </source>
</evidence>
<dbReference type="Proteomes" id="UP001233999">
    <property type="component" value="Unassembled WGS sequence"/>
</dbReference>
<dbReference type="EMBL" id="JASPKZ010006747">
    <property type="protein sequence ID" value="KAJ9587071.1"/>
    <property type="molecule type" value="Genomic_DNA"/>
</dbReference>
<organism evidence="1 2">
    <name type="scientific">Diploptera punctata</name>
    <name type="common">Pacific beetle cockroach</name>
    <dbReference type="NCBI Taxonomy" id="6984"/>
    <lineage>
        <taxon>Eukaryota</taxon>
        <taxon>Metazoa</taxon>
        <taxon>Ecdysozoa</taxon>
        <taxon>Arthropoda</taxon>
        <taxon>Hexapoda</taxon>
        <taxon>Insecta</taxon>
        <taxon>Pterygota</taxon>
        <taxon>Neoptera</taxon>
        <taxon>Polyneoptera</taxon>
        <taxon>Dictyoptera</taxon>
        <taxon>Blattodea</taxon>
        <taxon>Blaberoidea</taxon>
        <taxon>Blaberidae</taxon>
        <taxon>Diplopterinae</taxon>
        <taxon>Diploptera</taxon>
    </lineage>
</organism>
<sequence>MLHKSEVWLVADSSPQNTEMVPVRRKKCYKPRRCPPEEEYKSLYRFKDENVKWTAAHVLPETEERRVGSQSSEDRMKIFQRYMADPGFETGIGEEIGVHQSTVSKTVTYVKKK</sequence>
<evidence type="ECO:0000313" key="1">
    <source>
        <dbReference type="EMBL" id="KAJ9587071.1"/>
    </source>
</evidence>
<accession>A0AAD7ZV89</accession>
<protein>
    <submittedName>
        <fullName evidence="1">Uncharacterized protein</fullName>
    </submittedName>
</protein>
<gene>
    <name evidence="1" type="ORF">L9F63_028354</name>
</gene>
<name>A0AAD7ZV89_DIPPU</name>
<reference evidence="1" key="1">
    <citation type="journal article" date="2023" name="IScience">
        <title>Live-bearing cockroach genome reveals convergent evolutionary mechanisms linked to viviparity in insects and beyond.</title>
        <authorList>
            <person name="Fouks B."/>
            <person name="Harrison M.C."/>
            <person name="Mikhailova A.A."/>
            <person name="Marchal E."/>
            <person name="English S."/>
            <person name="Carruthers M."/>
            <person name="Jennings E.C."/>
            <person name="Chiamaka E.L."/>
            <person name="Frigard R.A."/>
            <person name="Pippel M."/>
            <person name="Attardo G.M."/>
            <person name="Benoit J.B."/>
            <person name="Bornberg-Bauer E."/>
            <person name="Tobe S.S."/>
        </authorList>
    </citation>
    <scope>NUCLEOTIDE SEQUENCE</scope>
    <source>
        <strain evidence="1">Stay&amp;Tobe</strain>
    </source>
</reference>
<proteinExistence type="predicted"/>
<keyword evidence="2" id="KW-1185">Reference proteome</keyword>
<reference evidence="1" key="2">
    <citation type="submission" date="2023-05" db="EMBL/GenBank/DDBJ databases">
        <authorList>
            <person name="Fouks B."/>
        </authorList>
    </citation>
    <scope>NUCLEOTIDE SEQUENCE</scope>
    <source>
        <strain evidence="1">Stay&amp;Tobe</strain>
        <tissue evidence="1">Testes</tissue>
    </source>
</reference>